<evidence type="ECO:0000256" key="16">
    <source>
        <dbReference type="RuleBase" id="RU364099"/>
    </source>
</evidence>
<dbReference type="InterPro" id="IPR005904">
    <property type="entry name" value="Hxn_phspho_trans"/>
</dbReference>
<evidence type="ECO:0000256" key="11">
    <source>
        <dbReference type="ARBA" id="ARBA00022726"/>
    </source>
</evidence>
<comment type="catalytic activity">
    <reaction evidence="14">
        <text>GMP + diphosphate = guanine + 5-phospho-alpha-D-ribose 1-diphosphate</text>
        <dbReference type="Rhea" id="RHEA:25424"/>
        <dbReference type="ChEBI" id="CHEBI:16235"/>
        <dbReference type="ChEBI" id="CHEBI:33019"/>
        <dbReference type="ChEBI" id="CHEBI:58017"/>
        <dbReference type="ChEBI" id="CHEBI:58115"/>
        <dbReference type="EC" id="2.4.2.8"/>
    </reaction>
    <physiologicalReaction direction="right-to-left" evidence="14">
        <dbReference type="Rhea" id="RHEA:25426"/>
    </physiologicalReaction>
</comment>
<evidence type="ECO:0000256" key="14">
    <source>
        <dbReference type="ARBA" id="ARBA00048811"/>
    </source>
</evidence>
<evidence type="ECO:0000256" key="9">
    <source>
        <dbReference type="ARBA" id="ARBA00022679"/>
    </source>
</evidence>
<comment type="pathway">
    <text evidence="4 16">Purine metabolism; IMP biosynthesis via salvage pathway; IMP from hypoxanthine: step 1/1.</text>
</comment>
<dbReference type="EC" id="2.4.2.8" evidence="16"/>
<keyword evidence="12 16" id="KW-0547">Nucleotide-binding</keyword>
<dbReference type="GO" id="GO:0006166">
    <property type="term" value="P:purine ribonucleoside salvage"/>
    <property type="evidence" value="ECO:0007669"/>
    <property type="project" value="UniProtKB-KW"/>
</dbReference>
<proteinExistence type="inferred from homology"/>
<dbReference type="GO" id="GO:0005829">
    <property type="term" value="C:cytosol"/>
    <property type="evidence" value="ECO:0007669"/>
    <property type="project" value="TreeGrafter"/>
</dbReference>
<evidence type="ECO:0000256" key="15">
    <source>
        <dbReference type="ARBA" id="ARBA00049402"/>
    </source>
</evidence>
<evidence type="ECO:0000256" key="12">
    <source>
        <dbReference type="ARBA" id="ARBA00022741"/>
    </source>
</evidence>
<dbReference type="Pfam" id="PF00156">
    <property type="entry name" value="Pribosyltran"/>
    <property type="match status" value="1"/>
</dbReference>
<dbReference type="Proteomes" id="UP001163687">
    <property type="component" value="Chromosome"/>
</dbReference>
<organism evidence="18 19">
    <name type="scientific">Caldinitratiruptor microaerophilus</name>
    <dbReference type="NCBI Taxonomy" id="671077"/>
    <lineage>
        <taxon>Bacteria</taxon>
        <taxon>Bacillati</taxon>
        <taxon>Bacillota</taxon>
        <taxon>Clostridia</taxon>
        <taxon>Eubacteriales</taxon>
        <taxon>Symbiobacteriaceae</taxon>
        <taxon>Caldinitratiruptor</taxon>
    </lineage>
</organism>
<comment type="function">
    <text evidence="2">Purine salvage pathway enzyme that catalyzes the transfer of the ribosyl-5-phosphate group from 5-phospho-alpha-D-ribose 1-diphosphate (PRPP) to the N9 position of the 6-oxopurines hypoxanthine and guanine to form the corresponding ribonucleotides IMP (inosine 5'-monophosphate) and GMP (guanosine 5'-monophosphate), with the release of PPi.</text>
</comment>
<dbReference type="NCBIfam" id="TIGR01203">
    <property type="entry name" value="HGPRTase"/>
    <property type="match status" value="1"/>
</dbReference>
<dbReference type="AlphaFoldDB" id="A0AA35G693"/>
<comment type="catalytic activity">
    <reaction evidence="15">
        <text>IMP + diphosphate = hypoxanthine + 5-phospho-alpha-D-ribose 1-diphosphate</text>
        <dbReference type="Rhea" id="RHEA:17973"/>
        <dbReference type="ChEBI" id="CHEBI:17368"/>
        <dbReference type="ChEBI" id="CHEBI:33019"/>
        <dbReference type="ChEBI" id="CHEBI:58017"/>
        <dbReference type="ChEBI" id="CHEBI:58053"/>
        <dbReference type="EC" id="2.4.2.8"/>
    </reaction>
    <physiologicalReaction direction="right-to-left" evidence="15">
        <dbReference type="Rhea" id="RHEA:17975"/>
    </physiologicalReaction>
</comment>
<protein>
    <recommendedName>
        <fullName evidence="16">Hypoxanthine phosphoribosyltransferase</fullName>
        <ecNumber evidence="16">2.4.2.8</ecNumber>
    </recommendedName>
</protein>
<comment type="similarity">
    <text evidence="6 16">Belongs to the purine/pyrimidine phosphoribosyltransferase family.</text>
</comment>
<dbReference type="PANTHER" id="PTHR43340">
    <property type="entry name" value="HYPOXANTHINE-GUANINE PHOSPHORIBOSYLTRANSFERASE"/>
    <property type="match status" value="1"/>
</dbReference>
<dbReference type="GO" id="GO:0032263">
    <property type="term" value="P:GMP salvage"/>
    <property type="evidence" value="ECO:0007669"/>
    <property type="project" value="TreeGrafter"/>
</dbReference>
<dbReference type="KEGG" id="cmic:caldi_20060"/>
<keyword evidence="10 16" id="KW-0479">Metal-binding</keyword>
<evidence type="ECO:0000313" key="19">
    <source>
        <dbReference type="Proteomes" id="UP001163687"/>
    </source>
</evidence>
<evidence type="ECO:0000256" key="6">
    <source>
        <dbReference type="ARBA" id="ARBA00008391"/>
    </source>
</evidence>
<dbReference type="GO" id="GO:0000287">
    <property type="term" value="F:magnesium ion binding"/>
    <property type="evidence" value="ECO:0007669"/>
    <property type="project" value="TreeGrafter"/>
</dbReference>
<dbReference type="GO" id="GO:0006178">
    <property type="term" value="P:guanine salvage"/>
    <property type="evidence" value="ECO:0007669"/>
    <property type="project" value="TreeGrafter"/>
</dbReference>
<evidence type="ECO:0000256" key="7">
    <source>
        <dbReference type="ARBA" id="ARBA00022490"/>
    </source>
</evidence>
<dbReference type="Gene3D" id="3.40.50.2020">
    <property type="match status" value="1"/>
</dbReference>
<evidence type="ECO:0000313" key="18">
    <source>
        <dbReference type="EMBL" id="BDG60916.1"/>
    </source>
</evidence>
<evidence type="ECO:0000256" key="5">
    <source>
        <dbReference type="ARBA" id="ARBA00004676"/>
    </source>
</evidence>
<evidence type="ECO:0000256" key="3">
    <source>
        <dbReference type="ARBA" id="ARBA00004496"/>
    </source>
</evidence>
<keyword evidence="8 16" id="KW-0328">Glycosyltransferase</keyword>
<dbReference type="EMBL" id="AP025628">
    <property type="protein sequence ID" value="BDG60916.1"/>
    <property type="molecule type" value="Genomic_DNA"/>
</dbReference>
<dbReference type="GO" id="GO:0004422">
    <property type="term" value="F:hypoxanthine phosphoribosyltransferase activity"/>
    <property type="evidence" value="ECO:0007669"/>
    <property type="project" value="InterPro"/>
</dbReference>
<keyword evidence="13 16" id="KW-0460">Magnesium</keyword>
<dbReference type="PANTHER" id="PTHR43340:SF1">
    <property type="entry name" value="HYPOXANTHINE PHOSPHORIBOSYLTRANSFERASE"/>
    <property type="match status" value="1"/>
</dbReference>
<dbReference type="GO" id="GO:0052657">
    <property type="term" value="F:guanine phosphoribosyltransferase activity"/>
    <property type="evidence" value="ECO:0007669"/>
    <property type="project" value="UniProtKB-ARBA"/>
</dbReference>
<gene>
    <name evidence="18" type="ORF">caldi_20060</name>
</gene>
<evidence type="ECO:0000256" key="13">
    <source>
        <dbReference type="ARBA" id="ARBA00022842"/>
    </source>
</evidence>
<dbReference type="GO" id="GO:0000166">
    <property type="term" value="F:nucleotide binding"/>
    <property type="evidence" value="ECO:0007669"/>
    <property type="project" value="UniProtKB-KW"/>
</dbReference>
<evidence type="ECO:0000256" key="2">
    <source>
        <dbReference type="ARBA" id="ARBA00002049"/>
    </source>
</evidence>
<keyword evidence="11 16" id="KW-0660">Purine salvage</keyword>
<feature type="domain" description="Phosphoribosyltransferase" evidence="17">
    <location>
        <begin position="14"/>
        <end position="158"/>
    </location>
</feature>
<accession>A0AA35G693</accession>
<dbReference type="GO" id="GO:0046100">
    <property type="term" value="P:hypoxanthine metabolic process"/>
    <property type="evidence" value="ECO:0007669"/>
    <property type="project" value="TreeGrafter"/>
</dbReference>
<dbReference type="InterPro" id="IPR050408">
    <property type="entry name" value="HGPRT"/>
</dbReference>
<comment type="pathway">
    <text evidence="5">Purine metabolism; GMP biosynthesis via salvage pathway; GMP from guanine: step 1/1.</text>
</comment>
<evidence type="ECO:0000256" key="10">
    <source>
        <dbReference type="ARBA" id="ARBA00022723"/>
    </source>
</evidence>
<evidence type="ECO:0000256" key="1">
    <source>
        <dbReference type="ARBA" id="ARBA00001946"/>
    </source>
</evidence>
<evidence type="ECO:0000256" key="8">
    <source>
        <dbReference type="ARBA" id="ARBA00022676"/>
    </source>
</evidence>
<comment type="cofactor">
    <cofactor evidence="1 16">
        <name>Mg(2+)</name>
        <dbReference type="ChEBI" id="CHEBI:18420"/>
    </cofactor>
</comment>
<dbReference type="SUPFAM" id="SSF53271">
    <property type="entry name" value="PRTase-like"/>
    <property type="match status" value="1"/>
</dbReference>
<keyword evidence="7 16" id="KW-0963">Cytoplasm</keyword>
<reference evidence="18" key="1">
    <citation type="submission" date="2022-03" db="EMBL/GenBank/DDBJ databases">
        <title>Complete genome sequence of Caldinitratiruptor microaerophilus.</title>
        <authorList>
            <person name="Mukaiyama R."/>
            <person name="Nishiyama T."/>
            <person name="Ueda K."/>
        </authorList>
    </citation>
    <scope>NUCLEOTIDE SEQUENCE</scope>
    <source>
        <strain evidence="18">JCM 16183</strain>
    </source>
</reference>
<sequence>MDHSVEPLIAEADLKQKVTELARRISADYAGKSLLVVGVLKGAFVFCADLLRQFQGVDAQVDFIASSSYGAATESSGAVKILKDLDTAVEGRHVLLVEDIVDTGLTLRYLRDHIERQQPASVRICVLLDKPSRRQVDVPVDYVGFEIPDEFVVGYGIDWAERYRYLPYIGVVRFKGG</sequence>
<dbReference type="InterPro" id="IPR029057">
    <property type="entry name" value="PRTase-like"/>
</dbReference>
<name>A0AA35G693_9FIRM</name>
<comment type="subcellular location">
    <subcellularLocation>
        <location evidence="3 16">Cytoplasm</location>
    </subcellularLocation>
</comment>
<dbReference type="FunFam" id="3.40.50.2020:FF:000006">
    <property type="entry name" value="Hypoxanthine phosphoribosyltransferase"/>
    <property type="match status" value="1"/>
</dbReference>
<keyword evidence="19" id="KW-1185">Reference proteome</keyword>
<keyword evidence="9 16" id="KW-0808">Transferase</keyword>
<dbReference type="GO" id="GO:0032264">
    <property type="term" value="P:IMP salvage"/>
    <property type="evidence" value="ECO:0007669"/>
    <property type="project" value="TreeGrafter"/>
</dbReference>
<dbReference type="InterPro" id="IPR000836">
    <property type="entry name" value="PRTase_dom"/>
</dbReference>
<evidence type="ECO:0000256" key="4">
    <source>
        <dbReference type="ARBA" id="ARBA00004669"/>
    </source>
</evidence>
<evidence type="ECO:0000259" key="17">
    <source>
        <dbReference type="Pfam" id="PF00156"/>
    </source>
</evidence>
<dbReference type="CDD" id="cd06223">
    <property type="entry name" value="PRTases_typeI"/>
    <property type="match status" value="1"/>
</dbReference>